<keyword evidence="2" id="KW-1185">Reference proteome</keyword>
<proteinExistence type="predicted"/>
<evidence type="ECO:0000313" key="1">
    <source>
        <dbReference type="EMBL" id="KAH7981175.1"/>
    </source>
</evidence>
<gene>
    <name evidence="1" type="ORF">HPB49_022192</name>
</gene>
<dbReference type="EMBL" id="CM023470">
    <property type="protein sequence ID" value="KAH7981175.1"/>
    <property type="molecule type" value="Genomic_DNA"/>
</dbReference>
<dbReference type="Proteomes" id="UP000821865">
    <property type="component" value="Chromosome 1"/>
</dbReference>
<accession>A0ACB8E3H7</accession>
<name>A0ACB8E3H7_DERSI</name>
<comment type="caution">
    <text evidence="1">The sequence shown here is derived from an EMBL/GenBank/DDBJ whole genome shotgun (WGS) entry which is preliminary data.</text>
</comment>
<evidence type="ECO:0000313" key="2">
    <source>
        <dbReference type="Proteomes" id="UP000821865"/>
    </source>
</evidence>
<sequence length="227" mass="25011">MHETGYRTDICPTPESARCKNCGHENPSEGHQCQPKCVLCGGDQPVTDPSCPARQRKSYNKSHFLRNTGYTSDASNVSTTNNPGTSTNQLQTPGSKSPPASTETNVNRGRSPRRSADSKKRDKSRDASTSRSHSLPRAKTPSHERHEAAANERGAESWSTIDVLEKSERKAVTKGPGTNLPKMFIELTEELRQQIRDEVTQTAVHNATANRTRVSPLEARDDIRAHP</sequence>
<protein>
    <submittedName>
        <fullName evidence="1">Uncharacterized protein</fullName>
    </submittedName>
</protein>
<organism evidence="1 2">
    <name type="scientific">Dermacentor silvarum</name>
    <name type="common">Tick</name>
    <dbReference type="NCBI Taxonomy" id="543639"/>
    <lineage>
        <taxon>Eukaryota</taxon>
        <taxon>Metazoa</taxon>
        <taxon>Ecdysozoa</taxon>
        <taxon>Arthropoda</taxon>
        <taxon>Chelicerata</taxon>
        <taxon>Arachnida</taxon>
        <taxon>Acari</taxon>
        <taxon>Parasitiformes</taxon>
        <taxon>Ixodida</taxon>
        <taxon>Ixodoidea</taxon>
        <taxon>Ixodidae</taxon>
        <taxon>Rhipicephalinae</taxon>
        <taxon>Dermacentor</taxon>
    </lineage>
</organism>
<reference evidence="1" key="1">
    <citation type="submission" date="2020-05" db="EMBL/GenBank/DDBJ databases">
        <title>Large-scale comparative analyses of tick genomes elucidate their genetic diversity and vector capacities.</title>
        <authorList>
            <person name="Jia N."/>
            <person name="Wang J."/>
            <person name="Shi W."/>
            <person name="Du L."/>
            <person name="Sun Y."/>
            <person name="Zhan W."/>
            <person name="Jiang J."/>
            <person name="Wang Q."/>
            <person name="Zhang B."/>
            <person name="Ji P."/>
            <person name="Sakyi L.B."/>
            <person name="Cui X."/>
            <person name="Yuan T."/>
            <person name="Jiang B."/>
            <person name="Yang W."/>
            <person name="Lam T.T.-Y."/>
            <person name="Chang Q."/>
            <person name="Ding S."/>
            <person name="Wang X."/>
            <person name="Zhu J."/>
            <person name="Ruan X."/>
            <person name="Zhao L."/>
            <person name="Wei J."/>
            <person name="Que T."/>
            <person name="Du C."/>
            <person name="Cheng J."/>
            <person name="Dai P."/>
            <person name="Han X."/>
            <person name="Huang E."/>
            <person name="Gao Y."/>
            <person name="Liu J."/>
            <person name="Shao H."/>
            <person name="Ye R."/>
            <person name="Li L."/>
            <person name="Wei W."/>
            <person name="Wang X."/>
            <person name="Wang C."/>
            <person name="Yang T."/>
            <person name="Huo Q."/>
            <person name="Li W."/>
            <person name="Guo W."/>
            <person name="Chen H."/>
            <person name="Zhou L."/>
            <person name="Ni X."/>
            <person name="Tian J."/>
            <person name="Zhou Y."/>
            <person name="Sheng Y."/>
            <person name="Liu T."/>
            <person name="Pan Y."/>
            <person name="Xia L."/>
            <person name="Li J."/>
            <person name="Zhao F."/>
            <person name="Cao W."/>
        </authorList>
    </citation>
    <scope>NUCLEOTIDE SEQUENCE</scope>
    <source>
        <strain evidence="1">Dsil-2018</strain>
    </source>
</reference>